<keyword evidence="1" id="KW-0479">Metal-binding</keyword>
<dbReference type="PROSITE" id="PS50158">
    <property type="entry name" value="ZF_CCHC"/>
    <property type="match status" value="1"/>
</dbReference>
<dbReference type="GO" id="GO:0003676">
    <property type="term" value="F:nucleic acid binding"/>
    <property type="evidence" value="ECO:0007669"/>
    <property type="project" value="InterPro"/>
</dbReference>
<dbReference type="OrthoDB" id="2375723at2759"/>
<dbReference type="Gene3D" id="4.10.60.10">
    <property type="entry name" value="Zinc finger, CCHC-type"/>
    <property type="match status" value="1"/>
</dbReference>
<proteinExistence type="predicted"/>
<protein>
    <recommendedName>
        <fullName evidence="3">CCHC-type domain-containing protein</fullName>
    </recommendedName>
</protein>
<keyword evidence="1" id="KW-0862">Zinc</keyword>
<dbReference type="EMBL" id="WTPW01001736">
    <property type="protein sequence ID" value="KAF0417328.1"/>
    <property type="molecule type" value="Genomic_DNA"/>
</dbReference>
<feature type="compositionally biased region" description="Acidic residues" evidence="2">
    <location>
        <begin position="235"/>
        <end position="253"/>
    </location>
</feature>
<evidence type="ECO:0000256" key="2">
    <source>
        <dbReference type="SAM" id="MobiDB-lite"/>
    </source>
</evidence>
<dbReference type="SMART" id="SM00343">
    <property type="entry name" value="ZnF_C2HC"/>
    <property type="match status" value="1"/>
</dbReference>
<evidence type="ECO:0000256" key="1">
    <source>
        <dbReference type="PROSITE-ProRule" id="PRU00047"/>
    </source>
</evidence>
<feature type="region of interest" description="Disordered" evidence="2">
    <location>
        <begin position="221"/>
        <end position="276"/>
    </location>
</feature>
<comment type="caution">
    <text evidence="4">The sequence shown here is derived from an EMBL/GenBank/DDBJ whole genome shotgun (WGS) entry which is preliminary data.</text>
</comment>
<name>A0A8H3X702_GIGMA</name>
<evidence type="ECO:0000313" key="4">
    <source>
        <dbReference type="EMBL" id="KAF0417328.1"/>
    </source>
</evidence>
<dbReference type="SUPFAM" id="SSF57756">
    <property type="entry name" value="Retrovirus zinc finger-like domains"/>
    <property type="match status" value="1"/>
</dbReference>
<dbReference type="AlphaFoldDB" id="A0A8H3X702"/>
<gene>
    <name evidence="4" type="ORF">F8M41_007328</name>
</gene>
<accession>A0A8H3X702</accession>
<feature type="domain" description="CCHC-type" evidence="3">
    <location>
        <begin position="118"/>
        <end position="133"/>
    </location>
</feature>
<dbReference type="Pfam" id="PF00098">
    <property type="entry name" value="zf-CCHC"/>
    <property type="match status" value="1"/>
</dbReference>
<feature type="region of interest" description="Disordered" evidence="2">
    <location>
        <begin position="130"/>
        <end position="161"/>
    </location>
</feature>
<dbReference type="GO" id="GO:0008270">
    <property type="term" value="F:zinc ion binding"/>
    <property type="evidence" value="ECO:0007669"/>
    <property type="project" value="UniProtKB-KW"/>
</dbReference>
<evidence type="ECO:0000313" key="5">
    <source>
        <dbReference type="Proteomes" id="UP000439903"/>
    </source>
</evidence>
<organism evidence="4 5">
    <name type="scientific">Gigaspora margarita</name>
    <dbReference type="NCBI Taxonomy" id="4874"/>
    <lineage>
        <taxon>Eukaryota</taxon>
        <taxon>Fungi</taxon>
        <taxon>Fungi incertae sedis</taxon>
        <taxon>Mucoromycota</taxon>
        <taxon>Glomeromycotina</taxon>
        <taxon>Glomeromycetes</taxon>
        <taxon>Diversisporales</taxon>
        <taxon>Gigasporaceae</taxon>
        <taxon>Gigaspora</taxon>
    </lineage>
</organism>
<feature type="compositionally biased region" description="Polar residues" evidence="2">
    <location>
        <begin position="266"/>
        <end position="276"/>
    </location>
</feature>
<evidence type="ECO:0000259" key="3">
    <source>
        <dbReference type="PROSITE" id="PS50158"/>
    </source>
</evidence>
<sequence>MFVNGLRPELNRAVSPLTPNTLEDAYVRAKAFENAYKNNPTYAALLGQPISYPPYGSQVMMGTIPNMNPNTNLNGTEEALNRLTEVITRMMTQMQDQRRPFRPRQPGLPANQNSGIICYTCGRPGHISQQCPNTRNTSNNGPSVQTNPTQTPSVVNNSSGATSQDTLQALLNLLNNSNSTNSQSDQSSYLGIPEDDENLFLLAEQHVHQKPITSTAILRKDKNGQVQDNSPGLVETEEVVNPDVEMTEGQEEPEPNHEEQLDPEASKNSSQKVLSK</sequence>
<keyword evidence="1" id="KW-0863">Zinc-finger</keyword>
<reference evidence="4 5" key="1">
    <citation type="journal article" date="2019" name="Environ. Microbiol.">
        <title>At the nexus of three kingdoms: the genome of the mycorrhizal fungus Gigaspora margarita provides insights into plant, endobacterial and fungal interactions.</title>
        <authorList>
            <person name="Venice F."/>
            <person name="Ghignone S."/>
            <person name="Salvioli di Fossalunga A."/>
            <person name="Amselem J."/>
            <person name="Novero M."/>
            <person name="Xianan X."/>
            <person name="Sedzielewska Toro K."/>
            <person name="Morin E."/>
            <person name="Lipzen A."/>
            <person name="Grigoriev I.V."/>
            <person name="Henrissat B."/>
            <person name="Martin F.M."/>
            <person name="Bonfante P."/>
        </authorList>
    </citation>
    <scope>NUCLEOTIDE SEQUENCE [LARGE SCALE GENOMIC DNA]</scope>
    <source>
        <strain evidence="4 5">BEG34</strain>
    </source>
</reference>
<keyword evidence="5" id="KW-1185">Reference proteome</keyword>
<dbReference type="Proteomes" id="UP000439903">
    <property type="component" value="Unassembled WGS sequence"/>
</dbReference>
<dbReference type="InterPro" id="IPR036875">
    <property type="entry name" value="Znf_CCHC_sf"/>
</dbReference>
<dbReference type="InterPro" id="IPR001878">
    <property type="entry name" value="Znf_CCHC"/>
</dbReference>